<feature type="transmembrane region" description="Helical" evidence="7">
    <location>
        <begin position="157"/>
        <end position="178"/>
    </location>
</feature>
<evidence type="ECO:0000256" key="7">
    <source>
        <dbReference type="SAM" id="Phobius"/>
    </source>
</evidence>
<dbReference type="InterPro" id="IPR051311">
    <property type="entry name" value="DedA_domain"/>
</dbReference>
<dbReference type="InterPro" id="IPR032816">
    <property type="entry name" value="VTT_dom"/>
</dbReference>
<dbReference type="Proteomes" id="UP000034407">
    <property type="component" value="Unassembled WGS sequence"/>
</dbReference>
<keyword evidence="4 7" id="KW-0812">Transmembrane</keyword>
<feature type="domain" description="VTT" evidence="8">
    <location>
        <begin position="36"/>
        <end position="152"/>
    </location>
</feature>
<evidence type="ECO:0000256" key="6">
    <source>
        <dbReference type="ARBA" id="ARBA00023136"/>
    </source>
</evidence>
<sequence>MEHIETLFTLARDNFILVFIIGTFASFLESFIPALPLMGIVVANSVMMGWVFGLLGSVLGSCTGTYLLFLLSNKFSHIKIFERIENNKVDRAINWVKHQGFATLFIAYSCPFIPGCLVTIACGVSNKSRESFVPAMISGRILMFLIASYIGNDLLGFIHSPMRIIFVAALTIISFLVGRKINTRIEAKHHN</sequence>
<keyword evidence="6 7" id="KW-0472">Membrane</keyword>
<evidence type="ECO:0000259" key="8">
    <source>
        <dbReference type="Pfam" id="PF09335"/>
    </source>
</evidence>
<dbReference type="RefSeq" id="WP_046822944.1">
    <property type="nucleotide sequence ID" value="NZ_LBBT01000188.1"/>
</dbReference>
<dbReference type="PANTHER" id="PTHR42709">
    <property type="entry name" value="ALKALINE PHOSPHATASE LIKE PROTEIN"/>
    <property type="match status" value="1"/>
</dbReference>
<comment type="similarity">
    <text evidence="2">Belongs to the DedA family.</text>
</comment>
<dbReference type="GO" id="GO:0005886">
    <property type="term" value="C:plasma membrane"/>
    <property type="evidence" value="ECO:0007669"/>
    <property type="project" value="UniProtKB-SubCell"/>
</dbReference>
<feature type="transmembrane region" description="Helical" evidence="7">
    <location>
        <begin position="47"/>
        <end position="69"/>
    </location>
</feature>
<evidence type="ECO:0000256" key="5">
    <source>
        <dbReference type="ARBA" id="ARBA00022989"/>
    </source>
</evidence>
<comment type="caution">
    <text evidence="9">The sequence shown here is derived from an EMBL/GenBank/DDBJ whole genome shotgun (WGS) entry which is preliminary data.</text>
</comment>
<proteinExistence type="inferred from homology"/>
<reference evidence="9 10" key="1">
    <citation type="submission" date="2015-04" db="EMBL/GenBank/DDBJ databases">
        <title>Microcin producing Clostridium sp. JC272T.</title>
        <authorList>
            <person name="Jyothsna T."/>
            <person name="Sasikala C."/>
            <person name="Ramana C."/>
        </authorList>
    </citation>
    <scope>NUCLEOTIDE SEQUENCE [LARGE SCALE GENOMIC DNA]</scope>
    <source>
        <strain evidence="9 10">JC272</strain>
    </source>
</reference>
<protein>
    <recommendedName>
        <fullName evidence="8">VTT domain-containing protein</fullName>
    </recommendedName>
</protein>
<feature type="transmembrane region" description="Helical" evidence="7">
    <location>
        <begin position="15"/>
        <end position="35"/>
    </location>
</feature>
<comment type="subcellular location">
    <subcellularLocation>
        <location evidence="1">Cell membrane</location>
        <topology evidence="1">Multi-pass membrane protein</topology>
    </subcellularLocation>
</comment>
<evidence type="ECO:0000256" key="2">
    <source>
        <dbReference type="ARBA" id="ARBA00010792"/>
    </source>
</evidence>
<keyword evidence="3" id="KW-1003">Cell membrane</keyword>
<dbReference type="AlphaFoldDB" id="A0A0M3DJ62"/>
<name>A0A0M3DJ62_9FIRM</name>
<evidence type="ECO:0000256" key="3">
    <source>
        <dbReference type="ARBA" id="ARBA00022475"/>
    </source>
</evidence>
<evidence type="ECO:0000256" key="1">
    <source>
        <dbReference type="ARBA" id="ARBA00004651"/>
    </source>
</evidence>
<evidence type="ECO:0000313" key="9">
    <source>
        <dbReference type="EMBL" id="KKY01412.1"/>
    </source>
</evidence>
<dbReference type="EMBL" id="LBBT01000188">
    <property type="protein sequence ID" value="KKY01412.1"/>
    <property type="molecule type" value="Genomic_DNA"/>
</dbReference>
<keyword evidence="5 7" id="KW-1133">Transmembrane helix</keyword>
<organism evidence="9 10">
    <name type="scientific">Paraclostridium benzoelyticum</name>
    <dbReference type="NCBI Taxonomy" id="1629550"/>
    <lineage>
        <taxon>Bacteria</taxon>
        <taxon>Bacillati</taxon>
        <taxon>Bacillota</taxon>
        <taxon>Clostridia</taxon>
        <taxon>Peptostreptococcales</taxon>
        <taxon>Peptostreptococcaceae</taxon>
        <taxon>Paraclostridium</taxon>
    </lineage>
</organism>
<evidence type="ECO:0000313" key="10">
    <source>
        <dbReference type="Proteomes" id="UP000034407"/>
    </source>
</evidence>
<dbReference type="PATRIC" id="fig|1629550.3.peg.1226"/>
<evidence type="ECO:0000256" key="4">
    <source>
        <dbReference type="ARBA" id="ARBA00022692"/>
    </source>
</evidence>
<dbReference type="PANTHER" id="PTHR42709:SF6">
    <property type="entry name" value="UNDECAPRENYL PHOSPHATE TRANSPORTER A"/>
    <property type="match status" value="1"/>
</dbReference>
<feature type="transmembrane region" description="Helical" evidence="7">
    <location>
        <begin position="131"/>
        <end position="151"/>
    </location>
</feature>
<keyword evidence="10" id="KW-1185">Reference proteome</keyword>
<feature type="transmembrane region" description="Helical" evidence="7">
    <location>
        <begin position="101"/>
        <end position="124"/>
    </location>
</feature>
<dbReference type="Pfam" id="PF09335">
    <property type="entry name" value="VTT_dom"/>
    <property type="match status" value="1"/>
</dbReference>
<gene>
    <name evidence="9" type="ORF">VN21_08915</name>
</gene>
<accession>A0A0M3DJ62</accession>